<accession>A0A343JBB9</accession>
<dbReference type="EMBL" id="CP016786">
    <property type="protein sequence ID" value="ASW42827.1"/>
    <property type="molecule type" value="Genomic_DNA"/>
</dbReference>
<gene>
    <name evidence="2" type="ORF">BEN51_04880</name>
</gene>
<dbReference type="KEGG" id="cia:BEN51_04880"/>
<dbReference type="AlphaFoldDB" id="A0A343JBB9"/>
<evidence type="ECO:0000313" key="3">
    <source>
        <dbReference type="Proteomes" id="UP000264883"/>
    </source>
</evidence>
<dbReference type="Proteomes" id="UP000264883">
    <property type="component" value="Chromosome"/>
</dbReference>
<evidence type="ECO:0000313" key="2">
    <source>
        <dbReference type="EMBL" id="ASW42827.1"/>
    </source>
</evidence>
<reference evidence="2 3" key="1">
    <citation type="submission" date="2016-08" db="EMBL/GenBank/DDBJ databases">
        <title>Complete Genome Sequence Of The Indigo Reducing Clostridium isatidis DSM15098.</title>
        <authorList>
            <person name="Little G.T."/>
            <person name="Minton N.P."/>
        </authorList>
    </citation>
    <scope>NUCLEOTIDE SEQUENCE [LARGE SCALE GENOMIC DNA]</scope>
    <source>
        <strain evidence="2 3">DSM 15098</strain>
    </source>
</reference>
<protein>
    <submittedName>
        <fullName evidence="2">Uncharacterized protein</fullName>
    </submittedName>
</protein>
<sequence>MAFTQELNNLNIKNNLDYLSYLALNKYKDKILLIDNISEENLLIIFEKLVQNLIFNKNKILIVSQDSLNTLKDNRIIKLLNGKVINLTEDIDFKNYLKEQILSLPELTGKTYISKVDVISRKIERKIDIILKLIKLLRNKDENNLSLIEKYNITYKKLSKYDYLYNYYKIFRIKKPFMDYSYEELKNAKERIINSEIIDKYLRYRRYIDNSMFKVLQNEINFYVYKEALLRLKELNKRENLKIPLINSKYTKDFLDNYFVNQNMKEEDVEVLANIVNIKYNSGMIKQKEKKSIFKFIYKKFKDTEYEKRVEEFKKIEKDIKDEYIGNLNNLNYYLNEIVFLKEILIEEEYNALIKSYIFSEDIKEKLEAYIKIINISCNIKETINYIDSLEKIELDILDYCYSSLEYKDEIKDLINNIDYLKLFFEIENTEVLNKDFLETSNKYENLIGEIENDLKLKDELMRNSLNLVWNNIIREKLQVSKLTKEKIDYDNEELYEKLFPCILTDLDSLYKIDNFQKYMSNFEKIIIFDNKLNSKYIDFIKDINLKERIILMLKDKYINYSDLIEEEIHKLNDDLKELERDYIKKYSKDRHEIFVESLSKHIAGLGYNYIRNYKIGVYKVPILINDIKLKNKIAILIDGDVTNYNDFIFIDDLYIKKELEDNNIDFYRIWTRDLWTNKERTYDKLVDFLNNKLIYNN</sequence>
<dbReference type="OrthoDB" id="9757917at2"/>
<organism evidence="2 3">
    <name type="scientific">Clostridium isatidis</name>
    <dbReference type="NCBI Taxonomy" id="182773"/>
    <lineage>
        <taxon>Bacteria</taxon>
        <taxon>Bacillati</taxon>
        <taxon>Bacillota</taxon>
        <taxon>Clostridia</taxon>
        <taxon>Eubacteriales</taxon>
        <taxon>Clostridiaceae</taxon>
        <taxon>Clostridium</taxon>
    </lineage>
</organism>
<proteinExistence type="predicted"/>
<keyword evidence="3" id="KW-1185">Reference proteome</keyword>
<evidence type="ECO:0000256" key="1">
    <source>
        <dbReference type="SAM" id="Coils"/>
    </source>
</evidence>
<feature type="coiled-coil region" evidence="1">
    <location>
        <begin position="562"/>
        <end position="589"/>
    </location>
</feature>
<keyword evidence="1" id="KW-0175">Coiled coil</keyword>
<dbReference type="RefSeq" id="WP_119864961.1">
    <property type="nucleotide sequence ID" value="NZ_CP016786.1"/>
</dbReference>
<name>A0A343JBB9_9CLOT</name>